<protein>
    <submittedName>
        <fullName evidence="2">Sugar (Pentulose or hexulose) kinase</fullName>
    </submittedName>
</protein>
<keyword evidence="3" id="KW-1185">Reference proteome</keyword>
<proteinExistence type="predicted"/>
<feature type="domain" description="Carbohydrate kinase FGGY C-terminal" evidence="1">
    <location>
        <begin position="254"/>
        <end position="442"/>
    </location>
</feature>
<dbReference type="RefSeq" id="WP_167300592.1">
    <property type="nucleotide sequence ID" value="NZ_JAASQV010000003.1"/>
</dbReference>
<dbReference type="Pfam" id="PF21546">
    <property type="entry name" value="FGGY_C_2"/>
    <property type="match status" value="1"/>
</dbReference>
<dbReference type="InterPro" id="IPR043129">
    <property type="entry name" value="ATPase_NBD"/>
</dbReference>
<dbReference type="InterPro" id="IPR049382">
    <property type="entry name" value="FGGY_C_2"/>
</dbReference>
<dbReference type="CDD" id="cd07772">
    <property type="entry name" value="ASKHA_NBD_FGGY_NaCK-like"/>
    <property type="match status" value="1"/>
</dbReference>
<gene>
    <name evidence="2" type="ORF">FHR20_003192</name>
</gene>
<organism evidence="2 3">
    <name type="scientific">Sphingomonas leidyi</name>
    <dbReference type="NCBI Taxonomy" id="68569"/>
    <lineage>
        <taxon>Bacteria</taxon>
        <taxon>Pseudomonadati</taxon>
        <taxon>Pseudomonadota</taxon>
        <taxon>Alphaproteobacteria</taxon>
        <taxon>Sphingomonadales</taxon>
        <taxon>Sphingomonadaceae</taxon>
        <taxon>Sphingomonas</taxon>
    </lineage>
</organism>
<comment type="caution">
    <text evidence="2">The sequence shown here is derived from an EMBL/GenBank/DDBJ whole genome shotgun (WGS) entry which is preliminary data.</text>
</comment>
<accession>A0A7X5V1J6</accession>
<keyword evidence="2" id="KW-0418">Kinase</keyword>
<keyword evidence="2" id="KW-0808">Transferase</keyword>
<dbReference type="Proteomes" id="UP000564677">
    <property type="component" value="Unassembled WGS sequence"/>
</dbReference>
<dbReference type="AlphaFoldDB" id="A0A7X5V1J6"/>
<dbReference type="Gene3D" id="3.30.420.40">
    <property type="match status" value="2"/>
</dbReference>
<reference evidence="2 3" key="1">
    <citation type="submission" date="2020-03" db="EMBL/GenBank/DDBJ databases">
        <title>Genomic Encyclopedia of Type Strains, Phase IV (KMG-IV): sequencing the most valuable type-strain genomes for metagenomic binning, comparative biology and taxonomic classification.</title>
        <authorList>
            <person name="Goeker M."/>
        </authorList>
    </citation>
    <scope>NUCLEOTIDE SEQUENCE [LARGE SCALE GENOMIC DNA]</scope>
    <source>
        <strain evidence="2 3">DSM 4733</strain>
    </source>
</reference>
<evidence type="ECO:0000313" key="2">
    <source>
        <dbReference type="EMBL" id="NIJ66219.1"/>
    </source>
</evidence>
<name>A0A7X5V1J6_9SPHN</name>
<evidence type="ECO:0000313" key="3">
    <source>
        <dbReference type="Proteomes" id="UP000564677"/>
    </source>
</evidence>
<sequence>MGDGLSVVLDLGKTLSKLSLWDASGAMLARRTRPNDRPVTVLGGERVRTLDAAGIEAWAEEVLRAFAGLGRVARIIPVGHGAAAAIVRDGALVAPPLDYEQAIPAECAAAYRGQRDPFARTGSPALPDGLNLGLQLHFLESLDPALLHGDATILPWPQYWAWRFSGVAASEVTSLGCHSDLWCPASGKPSALAERRGWAARFAPLRHAGEAIGTISREWAERTGLPADVAVHCGLHDSNAALLAARGFADIAEQEATVLSTGTWFVAMRSPGKGARLDLAGLPEARDCLVNIDVHGTPIPSARFMGGREIELLTGIDTRRVDINPDQPAIIAALRGVVASGAMVLPTLTPGMGPFPGGATRWINRPAESMGLRAAVCLYAALVADAMLGLIGTRERVLVEGRFGEAQAFVRTLATLRPDLHVFVSNEHNDVSYGALRLIDPSLAPPSALIRVAPLECDLAGYAARWRSLATGSSEAA</sequence>
<dbReference type="GO" id="GO:0016301">
    <property type="term" value="F:kinase activity"/>
    <property type="evidence" value="ECO:0007669"/>
    <property type="project" value="UniProtKB-KW"/>
</dbReference>
<dbReference type="EMBL" id="JAASQV010000003">
    <property type="protein sequence ID" value="NIJ66219.1"/>
    <property type="molecule type" value="Genomic_DNA"/>
</dbReference>
<dbReference type="SUPFAM" id="SSF53067">
    <property type="entry name" value="Actin-like ATPase domain"/>
    <property type="match status" value="1"/>
</dbReference>
<evidence type="ECO:0000259" key="1">
    <source>
        <dbReference type="Pfam" id="PF21546"/>
    </source>
</evidence>